<keyword evidence="3" id="KW-1185">Reference proteome</keyword>
<dbReference type="AlphaFoldDB" id="A0A212ENL5"/>
<dbReference type="InParanoid" id="A0A212ENL5"/>
<evidence type="ECO:0000256" key="1">
    <source>
        <dbReference type="SAM" id="MobiDB-lite"/>
    </source>
</evidence>
<dbReference type="EMBL" id="AGBW02013627">
    <property type="protein sequence ID" value="OWR43095.1"/>
    <property type="molecule type" value="Genomic_DNA"/>
</dbReference>
<proteinExistence type="predicted"/>
<protein>
    <submittedName>
        <fullName evidence="2">Uncharacterized protein</fullName>
    </submittedName>
</protein>
<reference evidence="2 3" key="1">
    <citation type="journal article" date="2011" name="Cell">
        <title>The monarch butterfly genome yields insights into long-distance migration.</title>
        <authorList>
            <person name="Zhan S."/>
            <person name="Merlin C."/>
            <person name="Boore J.L."/>
            <person name="Reppert S.M."/>
        </authorList>
    </citation>
    <scope>NUCLEOTIDE SEQUENCE [LARGE SCALE GENOMIC DNA]</scope>
    <source>
        <strain evidence="2">F-2</strain>
    </source>
</reference>
<accession>A0A212ENL5</accession>
<evidence type="ECO:0000313" key="2">
    <source>
        <dbReference type="EMBL" id="OWR43095.1"/>
    </source>
</evidence>
<evidence type="ECO:0000313" key="3">
    <source>
        <dbReference type="Proteomes" id="UP000007151"/>
    </source>
</evidence>
<organism evidence="2 3">
    <name type="scientific">Danaus plexippus plexippus</name>
    <dbReference type="NCBI Taxonomy" id="278856"/>
    <lineage>
        <taxon>Eukaryota</taxon>
        <taxon>Metazoa</taxon>
        <taxon>Ecdysozoa</taxon>
        <taxon>Arthropoda</taxon>
        <taxon>Hexapoda</taxon>
        <taxon>Insecta</taxon>
        <taxon>Pterygota</taxon>
        <taxon>Neoptera</taxon>
        <taxon>Endopterygota</taxon>
        <taxon>Lepidoptera</taxon>
        <taxon>Glossata</taxon>
        <taxon>Ditrysia</taxon>
        <taxon>Papilionoidea</taxon>
        <taxon>Nymphalidae</taxon>
        <taxon>Danainae</taxon>
        <taxon>Danaini</taxon>
        <taxon>Danaina</taxon>
        <taxon>Danaus</taxon>
        <taxon>Danaus</taxon>
    </lineage>
</organism>
<gene>
    <name evidence="2" type="ORF">KGM_211812</name>
</gene>
<dbReference type="KEGG" id="dpl:KGM_211812"/>
<sequence length="242" mass="27578">MALQLKYADEHGILRIDMTESPDQDRQTDIRDPEFDSINQRFGQYDLFGGGSQSLFRSRYNSLEEELANTPYAFDRNLLDITIEKDLQDNRFFDHDLFGPKIDLKKDSFTVTQLIHAQDRYYDLSKKGKVRSIAEGFEVKSAPGSAKRTSGRGAFKVLPVDVSVGCPKKTHTTAASKRKGETSFAIIAEPSRPNSPRSLPVEIRPGRVADSGKKHHATIRQKHQLPIQDQIHRREELTHYHE</sequence>
<comment type="caution">
    <text evidence="2">The sequence shown here is derived from an EMBL/GenBank/DDBJ whole genome shotgun (WGS) entry which is preliminary data.</text>
</comment>
<name>A0A212ENL5_DANPL</name>
<dbReference type="Proteomes" id="UP000007151">
    <property type="component" value="Unassembled WGS sequence"/>
</dbReference>
<feature type="region of interest" description="Disordered" evidence="1">
    <location>
        <begin position="189"/>
        <end position="219"/>
    </location>
</feature>